<reference evidence="1 2" key="1">
    <citation type="submission" date="2019-03" db="EMBL/GenBank/DDBJ databases">
        <title>Genomic Encyclopedia of Type Strains, Phase III (KMG-III): the genomes of soil and plant-associated and newly described type strains.</title>
        <authorList>
            <person name="Whitman W."/>
        </authorList>
    </citation>
    <scope>NUCLEOTIDE SEQUENCE [LARGE SCALE GENOMIC DNA]</scope>
    <source>
        <strain evidence="1 2">CGMCC 1.12801</strain>
    </source>
</reference>
<name>A0A4R7DC41_9SPHI</name>
<comment type="caution">
    <text evidence="1">The sequence shown here is derived from an EMBL/GenBank/DDBJ whole genome shotgun (WGS) entry which is preliminary data.</text>
</comment>
<proteinExistence type="predicted"/>
<protein>
    <submittedName>
        <fullName evidence="1">Uncharacterized protein</fullName>
    </submittedName>
</protein>
<dbReference type="EMBL" id="SNZV01000001">
    <property type="protein sequence ID" value="TDS17765.1"/>
    <property type="molecule type" value="Genomic_DNA"/>
</dbReference>
<evidence type="ECO:0000313" key="2">
    <source>
        <dbReference type="Proteomes" id="UP000294752"/>
    </source>
</evidence>
<keyword evidence="2" id="KW-1185">Reference proteome</keyword>
<accession>A0A4R7DC41</accession>
<organism evidence="1 2">
    <name type="scientific">Sphingobacterium paludis</name>
    <dbReference type="NCBI Taxonomy" id="1476465"/>
    <lineage>
        <taxon>Bacteria</taxon>
        <taxon>Pseudomonadati</taxon>
        <taxon>Bacteroidota</taxon>
        <taxon>Sphingobacteriia</taxon>
        <taxon>Sphingobacteriales</taxon>
        <taxon>Sphingobacteriaceae</taxon>
        <taxon>Sphingobacterium</taxon>
    </lineage>
</organism>
<evidence type="ECO:0000313" key="1">
    <source>
        <dbReference type="EMBL" id="TDS17765.1"/>
    </source>
</evidence>
<gene>
    <name evidence="1" type="ORF">B0I21_101639</name>
</gene>
<dbReference type="Proteomes" id="UP000294752">
    <property type="component" value="Unassembled WGS sequence"/>
</dbReference>
<dbReference type="AlphaFoldDB" id="A0A4R7DC41"/>
<sequence>MTKHEKLIKNKLGVSELAQHLRNVLGTCIVVGYSKDSFYRFKEL</sequence>